<keyword evidence="9 11" id="KW-0238">DNA-binding</keyword>
<dbReference type="InterPro" id="IPR041166">
    <property type="entry name" value="Rubredoxin_2"/>
</dbReference>
<dbReference type="PROSITE" id="PS50162">
    <property type="entry name" value="RECA_2"/>
    <property type="match status" value="1"/>
</dbReference>
<comment type="domain">
    <text evidence="11">The middle region has homology to RecA with ATPase motifs including the RadA KNRFG motif, while the C-terminus is homologous to Lon protease.</text>
</comment>
<evidence type="ECO:0000313" key="17">
    <source>
        <dbReference type="Proteomes" id="UP000077421"/>
    </source>
</evidence>
<dbReference type="RefSeq" id="WP_067561745.1">
    <property type="nucleotide sequence ID" value="NZ_LSUQ01000006.1"/>
</dbReference>
<dbReference type="PRINTS" id="PR01874">
    <property type="entry name" value="DNAREPAIRADA"/>
</dbReference>
<keyword evidence="3 11" id="KW-0227">DNA damage</keyword>
<evidence type="ECO:0000256" key="5">
    <source>
        <dbReference type="ARBA" id="ARBA00022801"/>
    </source>
</evidence>
<dbReference type="GO" id="GO:0005524">
    <property type="term" value="F:ATP binding"/>
    <property type="evidence" value="ECO:0007669"/>
    <property type="project" value="UniProtKB-UniRule"/>
</dbReference>
<evidence type="ECO:0000256" key="10">
    <source>
        <dbReference type="ARBA" id="ARBA00023204"/>
    </source>
</evidence>
<protein>
    <recommendedName>
        <fullName evidence="11 12">DNA repair protein RadA</fullName>
    </recommendedName>
</protein>
<dbReference type="FunFam" id="3.40.50.300:FF:000050">
    <property type="entry name" value="DNA repair protein RadA"/>
    <property type="match status" value="1"/>
</dbReference>
<feature type="domain" description="RecA family profile 1" evidence="14">
    <location>
        <begin position="63"/>
        <end position="212"/>
    </location>
</feature>
<dbReference type="HAMAP" id="MF_01498">
    <property type="entry name" value="RadA_bact"/>
    <property type="match status" value="1"/>
</dbReference>
<dbReference type="GO" id="GO:0005829">
    <property type="term" value="C:cytosol"/>
    <property type="evidence" value="ECO:0007669"/>
    <property type="project" value="TreeGrafter"/>
</dbReference>
<dbReference type="InterPro" id="IPR003593">
    <property type="entry name" value="AAA+_ATPase"/>
</dbReference>
<feature type="region of interest" description="Lon-protease-like" evidence="11">
    <location>
        <begin position="348"/>
        <end position="454"/>
    </location>
</feature>
<name>A0A162SAE5_9BACL</name>
<dbReference type="OrthoDB" id="9803906at2"/>
<dbReference type="InterPro" id="IPR014721">
    <property type="entry name" value="Ribsml_uS5_D2-typ_fold_subgr"/>
</dbReference>
<dbReference type="Proteomes" id="UP000190229">
    <property type="component" value="Unassembled WGS sequence"/>
</dbReference>
<keyword evidence="5" id="KW-0378">Hydrolase</keyword>
<dbReference type="SUPFAM" id="SSF52540">
    <property type="entry name" value="P-loop containing nucleoside triphosphate hydrolases"/>
    <property type="match status" value="1"/>
</dbReference>
<dbReference type="SMART" id="SM00382">
    <property type="entry name" value="AAA"/>
    <property type="match status" value="1"/>
</dbReference>
<evidence type="ECO:0000256" key="11">
    <source>
        <dbReference type="HAMAP-Rule" id="MF_01498"/>
    </source>
</evidence>
<keyword evidence="10 11" id="KW-0234">DNA repair</keyword>
<dbReference type="CDD" id="cd01121">
    <property type="entry name" value="RadA_SMS_N"/>
    <property type="match status" value="1"/>
</dbReference>
<keyword evidence="18" id="KW-1185">Reference proteome</keyword>
<dbReference type="GO" id="GO:0008270">
    <property type="term" value="F:zinc ion binding"/>
    <property type="evidence" value="ECO:0007669"/>
    <property type="project" value="UniProtKB-KW"/>
</dbReference>
<dbReference type="Proteomes" id="UP000077421">
    <property type="component" value="Unassembled WGS sequence"/>
</dbReference>
<dbReference type="PANTHER" id="PTHR32472">
    <property type="entry name" value="DNA REPAIR PROTEIN RADA"/>
    <property type="match status" value="1"/>
</dbReference>
<dbReference type="Pfam" id="PF13541">
    <property type="entry name" value="ChlI"/>
    <property type="match status" value="1"/>
</dbReference>
<dbReference type="InterPro" id="IPR020588">
    <property type="entry name" value="RecA_ATP-bd"/>
</dbReference>
<keyword evidence="6 13" id="KW-0862">Zinc</keyword>
<dbReference type="GO" id="GO:0003684">
    <property type="term" value="F:damaged DNA binding"/>
    <property type="evidence" value="ECO:0007669"/>
    <property type="project" value="InterPro"/>
</dbReference>
<evidence type="ECO:0000256" key="2">
    <source>
        <dbReference type="ARBA" id="ARBA00022741"/>
    </source>
</evidence>
<dbReference type="EMBL" id="LSUQ01000006">
    <property type="protein sequence ID" value="OAG94777.1"/>
    <property type="molecule type" value="Genomic_DNA"/>
</dbReference>
<dbReference type="Gene3D" id="3.40.50.300">
    <property type="entry name" value="P-loop containing nucleotide triphosphate hydrolases"/>
    <property type="match status" value="1"/>
</dbReference>
<dbReference type="SUPFAM" id="SSF54211">
    <property type="entry name" value="Ribosomal protein S5 domain 2-like"/>
    <property type="match status" value="1"/>
</dbReference>
<keyword evidence="1 11" id="KW-0479">Metal-binding</keyword>
<dbReference type="GO" id="GO:0000725">
    <property type="term" value="P:recombinational repair"/>
    <property type="evidence" value="ECO:0007669"/>
    <property type="project" value="UniProtKB-UniRule"/>
</dbReference>
<evidence type="ECO:0000256" key="8">
    <source>
        <dbReference type="ARBA" id="ARBA00023016"/>
    </source>
</evidence>
<reference evidence="16 18" key="2">
    <citation type="submission" date="2017-02" db="EMBL/GenBank/DDBJ databases">
        <title>Draft genome of Acidibacillus ferrooxidans Huett2.</title>
        <authorList>
            <person name="Schopf S."/>
        </authorList>
    </citation>
    <scope>NUCLEOTIDE SEQUENCE [LARGE SCALE GENOMIC DNA]</scope>
    <source>
        <strain evidence="16 18">Huett2</strain>
    </source>
</reference>
<evidence type="ECO:0000256" key="7">
    <source>
        <dbReference type="ARBA" id="ARBA00022840"/>
    </source>
</evidence>
<dbReference type="InterPro" id="IPR004504">
    <property type="entry name" value="DNA_repair_RadA"/>
</dbReference>
<dbReference type="InterPro" id="IPR020568">
    <property type="entry name" value="Ribosomal_Su5_D2-typ_SF"/>
</dbReference>
<keyword evidence="4 13" id="KW-0863">Zinc-finger</keyword>
<dbReference type="GO" id="GO:0140664">
    <property type="term" value="F:ATP-dependent DNA damage sensor activity"/>
    <property type="evidence" value="ECO:0007669"/>
    <property type="project" value="InterPro"/>
</dbReference>
<evidence type="ECO:0000313" key="16">
    <source>
        <dbReference type="EMBL" id="OPG14923.1"/>
    </source>
</evidence>
<keyword evidence="2 11" id="KW-0547">Nucleotide-binding</keyword>
<accession>A0A162SAE5</accession>
<evidence type="ECO:0000256" key="13">
    <source>
        <dbReference type="RuleBase" id="RU003555"/>
    </source>
</evidence>
<reference evidence="15 17" key="1">
    <citation type="submission" date="2016-02" db="EMBL/GenBank/DDBJ databases">
        <title>Draft genome sequence of Acidibacillus ferrooxidans SLC66.</title>
        <authorList>
            <person name="Oliveira G."/>
            <person name="Nancucheo I."/>
            <person name="Dall'Agnol H."/>
            <person name="Johnson B."/>
            <person name="Oliveira R."/>
            <person name="Nunes G.L."/>
            <person name="Tzotzos G."/>
            <person name="Orellana S.C."/>
            <person name="Salim A.C."/>
            <person name="Araujo F.M."/>
        </authorList>
    </citation>
    <scope>NUCLEOTIDE SEQUENCE [LARGE SCALE GENOMIC DNA]</scope>
    <source>
        <strain evidence="15 17">SLC66</strain>
    </source>
</reference>
<evidence type="ECO:0000259" key="14">
    <source>
        <dbReference type="PROSITE" id="PS50162"/>
    </source>
</evidence>
<dbReference type="Pfam" id="PF13481">
    <property type="entry name" value="AAA_25"/>
    <property type="match status" value="1"/>
</dbReference>
<dbReference type="NCBIfam" id="TIGR00416">
    <property type="entry name" value="sms"/>
    <property type="match status" value="1"/>
</dbReference>
<evidence type="ECO:0000256" key="4">
    <source>
        <dbReference type="ARBA" id="ARBA00022771"/>
    </source>
</evidence>
<comment type="function">
    <text evidence="11">Plays a role in repairing double-strand DNA breaks, probably involving stabilizing or processing branched DNA or blocked replication forks.</text>
</comment>
<dbReference type="AlphaFoldDB" id="A0A162SAE5"/>
<dbReference type="STRING" id="1765683.B2M26_14780"/>
<dbReference type="InterPro" id="IPR027417">
    <property type="entry name" value="P-loop_NTPase"/>
</dbReference>
<proteinExistence type="inferred from homology"/>
<dbReference type="EMBL" id="MWPS01000047">
    <property type="protein sequence ID" value="OPG14923.1"/>
    <property type="molecule type" value="Genomic_DNA"/>
</dbReference>
<dbReference type="GO" id="GO:0016787">
    <property type="term" value="F:hydrolase activity"/>
    <property type="evidence" value="ECO:0007669"/>
    <property type="project" value="UniProtKB-KW"/>
</dbReference>
<dbReference type="FunFam" id="3.30.230.10:FF:000031">
    <property type="entry name" value="DNA repair protein RadA"/>
    <property type="match status" value="1"/>
</dbReference>
<comment type="caution">
    <text evidence="16">The sequence shown here is derived from an EMBL/GenBank/DDBJ whole genome shotgun (WGS) entry which is preliminary data.</text>
</comment>
<evidence type="ECO:0000313" key="15">
    <source>
        <dbReference type="EMBL" id="OAG94777.1"/>
    </source>
</evidence>
<comment type="similarity">
    <text evidence="11 13">Belongs to the RecA family. RadA subfamily.</text>
</comment>
<dbReference type="Pfam" id="PF18073">
    <property type="entry name" value="Zn_ribbon_LapB"/>
    <property type="match status" value="1"/>
</dbReference>
<feature type="binding site" evidence="11">
    <location>
        <begin position="92"/>
        <end position="99"/>
    </location>
    <ligand>
        <name>ATP</name>
        <dbReference type="ChEBI" id="CHEBI:30616"/>
    </ligand>
</feature>
<gene>
    <name evidence="11" type="primary">radA</name>
    <name evidence="15" type="ORF">AYW79_03190</name>
    <name evidence="16" type="ORF">B2M26_14780</name>
</gene>
<feature type="short sequence motif" description="RadA KNRFG motif" evidence="11">
    <location>
        <begin position="249"/>
        <end position="253"/>
    </location>
</feature>
<evidence type="ECO:0000256" key="9">
    <source>
        <dbReference type="ARBA" id="ARBA00023125"/>
    </source>
</evidence>
<evidence type="ECO:0000313" key="18">
    <source>
        <dbReference type="Proteomes" id="UP000190229"/>
    </source>
</evidence>
<organism evidence="16 18">
    <name type="scientific">Ferroacidibacillus organovorans</name>
    <dbReference type="NCBI Taxonomy" id="1765683"/>
    <lineage>
        <taxon>Bacteria</taxon>
        <taxon>Bacillati</taxon>
        <taxon>Bacillota</taxon>
        <taxon>Bacilli</taxon>
        <taxon>Bacillales</taxon>
        <taxon>Alicyclobacillaceae</taxon>
        <taxon>Ferroacidibacillus</taxon>
    </lineage>
</organism>
<evidence type="ECO:0000256" key="6">
    <source>
        <dbReference type="ARBA" id="ARBA00022833"/>
    </source>
</evidence>
<evidence type="ECO:0000256" key="1">
    <source>
        <dbReference type="ARBA" id="ARBA00022723"/>
    </source>
</evidence>
<evidence type="ECO:0000256" key="3">
    <source>
        <dbReference type="ARBA" id="ARBA00022763"/>
    </source>
</evidence>
<keyword evidence="7 11" id="KW-0067">ATP-binding</keyword>
<dbReference type="Gene3D" id="3.30.230.10">
    <property type="match status" value="1"/>
</dbReference>
<evidence type="ECO:0000256" key="12">
    <source>
        <dbReference type="NCBIfam" id="TIGR00416"/>
    </source>
</evidence>
<dbReference type="PANTHER" id="PTHR32472:SF10">
    <property type="entry name" value="DNA REPAIR PROTEIN RADA-LIKE PROTEIN"/>
    <property type="match status" value="1"/>
</dbReference>
<keyword evidence="8 11" id="KW-0346">Stress response</keyword>
<sequence>MKKTKTKFVCAECGAESPKWMGKCPNCGTWGSMVEEIDSKASPSARLPSFSSPVLLQDVHMEKMDRYSSGSHEFDRVLGGGIIPGSLFLVGGDPGIGKSTLLLQTVHRIAIEGGVTLYVTGEESPQQVKMRAARLGSFAESLYILAETDLDQIEKHVKHIQPIFLVIDSIQTMFRSALPSAPGSPQQVRECTMQILRFAKEAQIATCIVGHVTKDGTIAGPRLMEHMVDAVLYFEGDRHHRFRILRAVKNRFGSTNEIGVFDMQGGGLEDVASPSEIFLEERTQGAAGSAVVASLEGTRTVLAEIQALVTTSAFGQPRRMASGMDYQRVTLLMAVLEKRVGLYLQSQDAYVNVAGGLRIEEPAIDLGICLAITSSFRDQPLKPGTVVIGEVGLTGEIRAVTRLEQRIQEVAKLGFSRIIAPNRSVARLTESTVRDLELIGVDTVADAIRYAIGG</sequence>
<comment type="function">
    <text evidence="13">DNA-dependent ATPase involved in processing of recombination intermediates, plays a role in repairing DNA breaks. Stimulates the branch migration of RecA-mediated strand transfer reactions, allowing the 3' invading strand to extend heteroduplex DNA faster. Binds ssDNA in the presence of ADP but not other nucleotides, has ATPase activity that is stimulated by ssDNA and various branched DNA structures, but inhibited by SSB. Does not have RecA's homology-searching function.</text>
</comment>